<dbReference type="InterPro" id="IPR036457">
    <property type="entry name" value="PPM-type-like_dom_sf"/>
</dbReference>
<evidence type="ECO:0000256" key="8">
    <source>
        <dbReference type="ARBA" id="ARBA00048336"/>
    </source>
</evidence>
<keyword evidence="4 10" id="KW-0378">Hydrolase</keyword>
<evidence type="ECO:0000256" key="3">
    <source>
        <dbReference type="ARBA" id="ARBA00022723"/>
    </source>
</evidence>
<evidence type="ECO:0000256" key="2">
    <source>
        <dbReference type="ARBA" id="ARBA00013081"/>
    </source>
</evidence>
<dbReference type="PANTHER" id="PTHR13832">
    <property type="entry name" value="PROTEIN PHOSPHATASE 2C"/>
    <property type="match status" value="1"/>
</dbReference>
<keyword evidence="3" id="KW-0479">Metal-binding</keyword>
<dbReference type="Proteomes" id="UP000003531">
    <property type="component" value="Unassembled WGS sequence"/>
</dbReference>
<reference evidence="10 11" key="1">
    <citation type="submission" date="2009-01" db="EMBL/GenBank/DDBJ databases">
        <authorList>
            <person name="Qin X."/>
            <person name="Bachman B."/>
            <person name="Battles P."/>
            <person name="Bell A."/>
            <person name="Bess C."/>
            <person name="Bickham C."/>
            <person name="Chaboub L."/>
            <person name="Chen D."/>
            <person name="Coyle M."/>
            <person name="Deiros D.R."/>
            <person name="Dinh H."/>
            <person name="Forbes L."/>
            <person name="Fowler G."/>
            <person name="Francisco L."/>
            <person name="Fu Q."/>
            <person name="Gubbala S."/>
            <person name="Hale W."/>
            <person name="Han Y."/>
            <person name="Hemphill L."/>
            <person name="Highlander S.K."/>
            <person name="Hirani K."/>
            <person name="Hogues M."/>
            <person name="Jackson L."/>
            <person name="Jakkamsetti A."/>
            <person name="Javaid M."/>
            <person name="Jiang H."/>
            <person name="Korchina V."/>
            <person name="Kovar C."/>
            <person name="Lara F."/>
            <person name="Lee S."/>
            <person name="Mata R."/>
            <person name="Mathew T."/>
            <person name="Moen C."/>
            <person name="Morales K."/>
            <person name="Munidasa M."/>
            <person name="Nazareth L."/>
            <person name="Ngo R."/>
            <person name="Nguyen L."/>
            <person name="Okwuonu G."/>
            <person name="Ongeri F."/>
            <person name="Patil S."/>
            <person name="Petrosino J."/>
            <person name="Pham C."/>
            <person name="Pham P."/>
            <person name="Pu L.-L."/>
            <person name="Puazo M."/>
            <person name="Raj R."/>
            <person name="Reid J."/>
            <person name="Rouhana J."/>
            <person name="Saada N."/>
            <person name="Shang Y."/>
            <person name="Simmons D."/>
            <person name="Thornton R."/>
            <person name="Warren J."/>
            <person name="Weissenberger G."/>
            <person name="Zhang J."/>
            <person name="Zhang L."/>
            <person name="Zhou C."/>
            <person name="Zhu D."/>
            <person name="Muzny D."/>
            <person name="Worley K."/>
            <person name="Gibbs R."/>
        </authorList>
    </citation>
    <scope>NUCLEOTIDE SEQUENCE [LARGE SCALE GENOMIC DNA]</scope>
    <source>
        <strain evidence="10 11">ATCC 11741</strain>
    </source>
</reference>
<evidence type="ECO:0000256" key="1">
    <source>
        <dbReference type="ARBA" id="ARBA00001936"/>
    </source>
</evidence>
<name>C2EEV5_9LACO</name>
<dbReference type="AlphaFoldDB" id="C2EEV5"/>
<dbReference type="NCBIfam" id="NF033484">
    <property type="entry name" value="Stp1_PP2C_phos"/>
    <property type="match status" value="1"/>
</dbReference>
<evidence type="ECO:0000313" key="10">
    <source>
        <dbReference type="EMBL" id="EEJ75037.1"/>
    </source>
</evidence>
<dbReference type="InterPro" id="IPR001932">
    <property type="entry name" value="PPM-type_phosphatase-like_dom"/>
</dbReference>
<dbReference type="PROSITE" id="PS51746">
    <property type="entry name" value="PPM_2"/>
    <property type="match status" value="1"/>
</dbReference>
<proteinExistence type="predicted"/>
<comment type="catalytic activity">
    <reaction evidence="8">
        <text>O-phospho-L-threonyl-[protein] + H2O = L-threonyl-[protein] + phosphate</text>
        <dbReference type="Rhea" id="RHEA:47004"/>
        <dbReference type="Rhea" id="RHEA-COMP:11060"/>
        <dbReference type="Rhea" id="RHEA-COMP:11605"/>
        <dbReference type="ChEBI" id="CHEBI:15377"/>
        <dbReference type="ChEBI" id="CHEBI:30013"/>
        <dbReference type="ChEBI" id="CHEBI:43474"/>
        <dbReference type="ChEBI" id="CHEBI:61977"/>
        <dbReference type="EC" id="3.1.3.16"/>
    </reaction>
</comment>
<feature type="domain" description="PPM-type phosphatase" evidence="9">
    <location>
        <begin position="4"/>
        <end position="243"/>
    </location>
</feature>
<dbReference type="CDD" id="cd00143">
    <property type="entry name" value="PP2Cc"/>
    <property type="match status" value="1"/>
</dbReference>
<evidence type="ECO:0000256" key="6">
    <source>
        <dbReference type="ARBA" id="ARBA00023211"/>
    </source>
</evidence>
<dbReference type="EMBL" id="ACGT01000001">
    <property type="protein sequence ID" value="EEJ75037.1"/>
    <property type="molecule type" value="Genomic_DNA"/>
</dbReference>
<evidence type="ECO:0000256" key="5">
    <source>
        <dbReference type="ARBA" id="ARBA00022912"/>
    </source>
</evidence>
<sequence>MSMEIAYLSDLGKMRKNNEDYVGKFVNKAGAVMVIVADGLGGHNGGEVASEMAVSHLGYYFSETSFFSISQASTWLSKKVDEENSLILKNSLHYKDLRGMGTTLVVAIIFEQEFLLAHIGDSRGYILEKGNLTRVTEDHSLVNELIKEGELSPEEAEHHPKKNIITRSLGISENSELDEEFFQITKNSILMLCTDGLTNMVEDTKLERLLNISESLPDKCQRLVDEANRAGGNDNISVLLVSFDEEVKY</sequence>
<dbReference type="EC" id="3.1.3.16" evidence="2"/>
<dbReference type="SMART" id="SM00331">
    <property type="entry name" value="PP2C_SIG"/>
    <property type="match status" value="1"/>
</dbReference>
<dbReference type="FunFam" id="3.60.40.10:FF:000002">
    <property type="entry name" value="Serine/threonine phosphatase stp"/>
    <property type="match status" value="1"/>
</dbReference>
<dbReference type="Gene3D" id="3.60.40.10">
    <property type="entry name" value="PPM-type phosphatase domain"/>
    <property type="match status" value="1"/>
</dbReference>
<evidence type="ECO:0000256" key="7">
    <source>
        <dbReference type="ARBA" id="ARBA00047761"/>
    </source>
</evidence>
<evidence type="ECO:0000259" key="9">
    <source>
        <dbReference type="PROSITE" id="PS51746"/>
    </source>
</evidence>
<comment type="cofactor">
    <cofactor evidence="1">
        <name>Mn(2+)</name>
        <dbReference type="ChEBI" id="CHEBI:29035"/>
    </cofactor>
</comment>
<evidence type="ECO:0000313" key="11">
    <source>
        <dbReference type="Proteomes" id="UP000003531"/>
    </source>
</evidence>
<accession>C2EEV5</accession>
<keyword evidence="5" id="KW-0904">Protein phosphatase</keyword>
<keyword evidence="6" id="KW-0464">Manganese</keyword>
<organism evidence="10 11">
    <name type="scientific">Ligilactobacillus salivarius DSM 20555 = ATCC 11741</name>
    <dbReference type="NCBI Taxonomy" id="1423799"/>
    <lineage>
        <taxon>Bacteria</taxon>
        <taxon>Bacillati</taxon>
        <taxon>Bacillota</taxon>
        <taxon>Bacilli</taxon>
        <taxon>Lactobacillales</taxon>
        <taxon>Lactobacillaceae</taxon>
        <taxon>Ligilactobacillus</taxon>
    </lineage>
</organism>
<dbReference type="SUPFAM" id="SSF81606">
    <property type="entry name" value="PP2C-like"/>
    <property type="match status" value="1"/>
</dbReference>
<dbReference type="InterPro" id="IPR015655">
    <property type="entry name" value="PP2C"/>
</dbReference>
<dbReference type="SMART" id="SM00332">
    <property type="entry name" value="PP2Cc"/>
    <property type="match status" value="1"/>
</dbReference>
<dbReference type="HOGENOM" id="CLU_034545_4_1_9"/>
<protein>
    <recommendedName>
        <fullName evidence="2">protein-serine/threonine phosphatase</fullName>
        <ecNumber evidence="2">3.1.3.16</ecNumber>
    </recommendedName>
</protein>
<comment type="caution">
    <text evidence="10">The sequence shown here is derived from an EMBL/GenBank/DDBJ whole genome shotgun (WGS) entry which is preliminary data.</text>
</comment>
<dbReference type="Pfam" id="PF13672">
    <property type="entry name" value="PP2C_2"/>
    <property type="match status" value="1"/>
</dbReference>
<evidence type="ECO:0000256" key="4">
    <source>
        <dbReference type="ARBA" id="ARBA00022801"/>
    </source>
</evidence>
<comment type="catalytic activity">
    <reaction evidence="7">
        <text>O-phospho-L-seryl-[protein] + H2O = L-seryl-[protein] + phosphate</text>
        <dbReference type="Rhea" id="RHEA:20629"/>
        <dbReference type="Rhea" id="RHEA-COMP:9863"/>
        <dbReference type="Rhea" id="RHEA-COMP:11604"/>
        <dbReference type="ChEBI" id="CHEBI:15377"/>
        <dbReference type="ChEBI" id="CHEBI:29999"/>
        <dbReference type="ChEBI" id="CHEBI:43474"/>
        <dbReference type="ChEBI" id="CHEBI:83421"/>
        <dbReference type="EC" id="3.1.3.16"/>
    </reaction>
</comment>
<dbReference type="GO" id="GO:0046872">
    <property type="term" value="F:metal ion binding"/>
    <property type="evidence" value="ECO:0007669"/>
    <property type="project" value="UniProtKB-KW"/>
</dbReference>
<gene>
    <name evidence="10" type="ORF">HMPREF0545_0177</name>
</gene>
<dbReference type="GO" id="GO:0004722">
    <property type="term" value="F:protein serine/threonine phosphatase activity"/>
    <property type="evidence" value="ECO:0007669"/>
    <property type="project" value="UniProtKB-EC"/>
</dbReference>
<dbReference type="PANTHER" id="PTHR13832:SF860">
    <property type="entry name" value="PROTEIN PHOSPHATASE PHPP"/>
    <property type="match status" value="1"/>
</dbReference>